<keyword evidence="1" id="KW-0812">Transmembrane</keyword>
<keyword evidence="3" id="KW-1185">Reference proteome</keyword>
<comment type="caution">
    <text evidence="2">The sequence shown here is derived from an EMBL/GenBank/DDBJ whole genome shotgun (WGS) entry which is preliminary data.</text>
</comment>
<dbReference type="AlphaFoldDB" id="A0A9X1WGT8"/>
<dbReference type="GO" id="GO:0005886">
    <property type="term" value="C:plasma membrane"/>
    <property type="evidence" value="ECO:0007669"/>
    <property type="project" value="TreeGrafter"/>
</dbReference>
<protein>
    <submittedName>
        <fullName evidence="2">DUF805 domain-containing protein</fullName>
    </submittedName>
</protein>
<feature type="transmembrane region" description="Helical" evidence="1">
    <location>
        <begin position="75"/>
        <end position="91"/>
    </location>
</feature>
<evidence type="ECO:0000313" key="2">
    <source>
        <dbReference type="EMBL" id="MCJ2378120.1"/>
    </source>
</evidence>
<evidence type="ECO:0000256" key="1">
    <source>
        <dbReference type="SAM" id="Phobius"/>
    </source>
</evidence>
<sequence length="141" mass="15858">MSIKSLLFSFQGRVNRKTFWIWNVLYYLAIMVCSQGINFLYPSLVHVLLPIILLGLLIPDLAITAKRWHDRNKSTWWLLLNIPLVIGRLSLPTFDPAVAAQPSLLQSLISISALGCGLWVLVECGFMKGSEGENRFGSEPK</sequence>
<dbReference type="EMBL" id="JAJNNZ010000013">
    <property type="protein sequence ID" value="MCJ2378120.1"/>
    <property type="molecule type" value="Genomic_DNA"/>
</dbReference>
<dbReference type="PANTHER" id="PTHR34980">
    <property type="entry name" value="INNER MEMBRANE PROTEIN-RELATED-RELATED"/>
    <property type="match status" value="1"/>
</dbReference>
<dbReference type="InterPro" id="IPR008523">
    <property type="entry name" value="DUF805"/>
</dbReference>
<gene>
    <name evidence="2" type="ORF">LNL84_14925</name>
</gene>
<feature type="transmembrane region" description="Helical" evidence="1">
    <location>
        <begin position="103"/>
        <end position="122"/>
    </location>
</feature>
<keyword evidence="1" id="KW-1133">Transmembrane helix</keyword>
<feature type="transmembrane region" description="Helical" evidence="1">
    <location>
        <begin position="20"/>
        <end position="37"/>
    </location>
</feature>
<keyword evidence="1" id="KW-0472">Membrane</keyword>
<accession>A0A9X1WGT8</accession>
<dbReference type="PANTHER" id="PTHR34980:SF1">
    <property type="entry name" value="INNER MEMBRANE PROTEIN"/>
    <property type="match status" value="1"/>
</dbReference>
<dbReference type="RefSeq" id="WP_244358362.1">
    <property type="nucleotide sequence ID" value="NZ_JAJNNZ010000013.1"/>
</dbReference>
<dbReference type="Pfam" id="PF05656">
    <property type="entry name" value="DUF805"/>
    <property type="match status" value="1"/>
</dbReference>
<name>A0A9X1WGT8_9VIBR</name>
<evidence type="ECO:0000313" key="3">
    <source>
        <dbReference type="Proteomes" id="UP001139488"/>
    </source>
</evidence>
<dbReference type="Proteomes" id="UP001139488">
    <property type="component" value="Unassembled WGS sequence"/>
</dbReference>
<organism evidence="2 3">
    <name type="scientific">Vibrio gelatinilyticus</name>
    <dbReference type="NCBI Taxonomy" id="2893468"/>
    <lineage>
        <taxon>Bacteria</taxon>
        <taxon>Pseudomonadati</taxon>
        <taxon>Pseudomonadota</taxon>
        <taxon>Gammaproteobacteria</taxon>
        <taxon>Vibrionales</taxon>
        <taxon>Vibrionaceae</taxon>
        <taxon>Vibrio</taxon>
    </lineage>
</organism>
<proteinExistence type="predicted"/>
<reference evidence="2" key="1">
    <citation type="submission" date="2021-11" db="EMBL/GenBank/DDBJ databases">
        <title>Vibrio ZSDE26 sp. nov. and Vibrio ZSDZ34 sp. nov., isolated from coastal seawater in Qingdao.</title>
        <authorList>
            <person name="Zhang P."/>
        </authorList>
    </citation>
    <scope>NUCLEOTIDE SEQUENCE</scope>
    <source>
        <strain evidence="2">ZSDZ34</strain>
    </source>
</reference>
<feature type="transmembrane region" description="Helical" evidence="1">
    <location>
        <begin position="43"/>
        <end position="63"/>
    </location>
</feature>